<evidence type="ECO:0000313" key="4">
    <source>
        <dbReference type="Proteomes" id="UP000006272"/>
    </source>
</evidence>
<gene>
    <name evidence="3" type="ORF">B193_0411</name>
</gene>
<accession>K6GVA6</accession>
<dbReference type="AlphaFoldDB" id="K6GVA6"/>
<keyword evidence="1" id="KW-0479">Metal-binding</keyword>
<dbReference type="SUPFAM" id="SSF56209">
    <property type="entry name" value="Nitrile hydratase alpha chain"/>
    <property type="match status" value="1"/>
</dbReference>
<evidence type="ECO:0000259" key="2">
    <source>
        <dbReference type="Pfam" id="PF02979"/>
    </source>
</evidence>
<dbReference type="InterPro" id="IPR004232">
    <property type="entry name" value="CN_Hdrtase_a/SCN_Hdrlase_g"/>
</dbReference>
<dbReference type="GO" id="GO:0003824">
    <property type="term" value="F:catalytic activity"/>
    <property type="evidence" value="ECO:0007669"/>
    <property type="project" value="InterPro"/>
</dbReference>
<dbReference type="Gene3D" id="3.90.330.10">
    <property type="entry name" value="Nitrile hydratase alpha /Thiocyanate hydrolase gamma"/>
    <property type="match status" value="1"/>
</dbReference>
<proteinExistence type="predicted"/>
<dbReference type="NCBIfam" id="TIGR03793">
    <property type="entry name" value="leader_NHLP"/>
    <property type="match status" value="1"/>
</dbReference>
<dbReference type="GO" id="GO:0046914">
    <property type="term" value="F:transition metal ion binding"/>
    <property type="evidence" value="ECO:0007669"/>
    <property type="project" value="InterPro"/>
</dbReference>
<name>K6GVA6_9BACT</name>
<feature type="domain" description="Nitrile hydratase alpha/Thiocyanate hydrolase gamma" evidence="2">
    <location>
        <begin position="14"/>
        <end position="61"/>
    </location>
</feature>
<dbReference type="InterPro" id="IPR022513">
    <property type="entry name" value="TOMM_pelo"/>
</dbReference>
<protein>
    <submittedName>
        <fullName evidence="3">NHLP leader peptide domain containing protein</fullName>
    </submittedName>
</protein>
<dbReference type="InterPro" id="IPR036648">
    <property type="entry name" value="CN_Hdrase_a/SCN_Hdrase_g_sf"/>
</dbReference>
<dbReference type="Pfam" id="PF02979">
    <property type="entry name" value="NHase_alpha"/>
    <property type="match status" value="1"/>
</dbReference>
<sequence length="100" mass="11191">MEDDKWSAIVEKTFDDIDFKKRLMAEPKKVLLEEGIKIPDGVTIKVVESTPSETWLVLPCHREHIKFLSPYVAVHEVDGVEVPGCDPEKCKNPAAGCAEL</sequence>
<dbReference type="EMBL" id="ALAO01000043">
    <property type="protein sequence ID" value="EKO40866.1"/>
    <property type="molecule type" value="Genomic_DNA"/>
</dbReference>
<comment type="caution">
    <text evidence="3">The sequence shown here is derived from an EMBL/GenBank/DDBJ whole genome shotgun (WGS) entry which is preliminary data.</text>
</comment>
<evidence type="ECO:0000313" key="3">
    <source>
        <dbReference type="EMBL" id="EKO40866.1"/>
    </source>
</evidence>
<evidence type="ECO:0000256" key="1">
    <source>
        <dbReference type="ARBA" id="ARBA00022723"/>
    </source>
</evidence>
<dbReference type="Proteomes" id="UP000006272">
    <property type="component" value="Unassembled WGS sequence"/>
</dbReference>
<reference evidence="3 4" key="1">
    <citation type="submission" date="2012-07" db="EMBL/GenBank/DDBJ databases">
        <title>Draft genome sequence of Desulfovibrio magneticus str. Maddingley MBC34 obtained from a metagenomic sequence of a methanogenic enrichment isolated from coal-seam formation water in Victoria, Australia.</title>
        <authorList>
            <person name="Greenfield P."/>
            <person name="Hendry P."/>
            <person name="Li D."/>
            <person name="Rosewarne C.P."/>
            <person name="Tran-Dinh N."/>
            <person name="Elbourne L.D.H."/>
            <person name="Paulsen I.T."/>
            <person name="Midgley D.J."/>
        </authorList>
    </citation>
    <scope>NUCLEOTIDE SEQUENCE [LARGE SCALE GENOMIC DNA]</scope>
    <source>
        <strain evidence="4">Maddingley MBC34</strain>
    </source>
</reference>
<organism evidence="3 4">
    <name type="scientific">Solidesulfovibrio magneticus str. Maddingley MBC34</name>
    <dbReference type="NCBI Taxonomy" id="1206767"/>
    <lineage>
        <taxon>Bacteria</taxon>
        <taxon>Pseudomonadati</taxon>
        <taxon>Thermodesulfobacteriota</taxon>
        <taxon>Desulfovibrionia</taxon>
        <taxon>Desulfovibrionales</taxon>
        <taxon>Desulfovibrionaceae</taxon>
        <taxon>Solidesulfovibrio</taxon>
    </lineage>
</organism>